<dbReference type="InterPro" id="IPR006035">
    <property type="entry name" value="Ureohydrolase"/>
</dbReference>
<reference evidence="6" key="1">
    <citation type="journal article" date="2019" name="Int. J. Syst. Evol. Microbiol.">
        <title>The Global Catalogue of Microorganisms (GCM) 10K type strain sequencing project: providing services to taxonomists for standard genome sequencing and annotation.</title>
        <authorList>
            <consortium name="The Broad Institute Genomics Platform"/>
            <consortium name="The Broad Institute Genome Sequencing Center for Infectious Disease"/>
            <person name="Wu L."/>
            <person name="Ma J."/>
        </authorList>
    </citation>
    <scope>NUCLEOTIDE SEQUENCE [LARGE SCALE GENOMIC DNA]</scope>
    <source>
        <strain evidence="6">KCTC 42644</strain>
    </source>
</reference>
<comment type="similarity">
    <text evidence="1">Belongs to the arginase family. Agmatinase subfamily.</text>
</comment>
<dbReference type="PROSITE" id="PS01053">
    <property type="entry name" value="ARGINASE_1"/>
    <property type="match status" value="1"/>
</dbReference>
<protein>
    <submittedName>
        <fullName evidence="5">Agmatinase</fullName>
        <ecNumber evidence="5">3.5.3.11</ecNumber>
    </submittedName>
</protein>
<evidence type="ECO:0000256" key="4">
    <source>
        <dbReference type="RuleBase" id="RU003684"/>
    </source>
</evidence>
<gene>
    <name evidence="5" type="primary">speB</name>
    <name evidence="5" type="ORF">ACFOMD_07095</name>
</gene>
<name>A0ABV7XBB5_9SPHN</name>
<dbReference type="InterPro" id="IPR023696">
    <property type="entry name" value="Ureohydrolase_dom_sf"/>
</dbReference>
<keyword evidence="6" id="KW-1185">Reference proteome</keyword>
<dbReference type="InterPro" id="IPR020855">
    <property type="entry name" value="Ureohydrolase_Mn_BS"/>
</dbReference>
<dbReference type="PROSITE" id="PS51409">
    <property type="entry name" value="ARGINASE_2"/>
    <property type="match status" value="1"/>
</dbReference>
<dbReference type="Proteomes" id="UP001595615">
    <property type="component" value="Unassembled WGS sequence"/>
</dbReference>
<sequence length="266" mass="27468">MGGIALLGLPTDRGSSYLRGAATAPAAIRAALHCGSSNLFAENGIDVGAALVDAGDLTLDGTPAEIDAITAGVDAELAKGHRILALGGDHAVTYPVLRAVAKHHPGLSILHFDAHPDLYDSYEGDPYSHACPFARIMQEGLATKLVQVGIRADTAELRAQAARFGVVTVGMDRLAELPTLLPTGPVYVSIDLDALDPAYAPGVSHHEPGGLSSRAVISAIQALEGPVIGGDVVELNPTRDVNDMTAMVAAKFVRELAGAMLQSTRG</sequence>
<dbReference type="PIRSF" id="PIRSF036979">
    <property type="entry name" value="Arginase"/>
    <property type="match status" value="1"/>
</dbReference>
<organism evidence="5 6">
    <name type="scientific">Sphingoaurantiacus capsulatus</name>
    <dbReference type="NCBI Taxonomy" id="1771310"/>
    <lineage>
        <taxon>Bacteria</taxon>
        <taxon>Pseudomonadati</taxon>
        <taxon>Pseudomonadota</taxon>
        <taxon>Alphaproteobacteria</taxon>
        <taxon>Sphingomonadales</taxon>
        <taxon>Sphingosinicellaceae</taxon>
        <taxon>Sphingoaurantiacus</taxon>
    </lineage>
</organism>
<dbReference type="GO" id="GO:0008783">
    <property type="term" value="F:agmatinase activity"/>
    <property type="evidence" value="ECO:0007669"/>
    <property type="project" value="UniProtKB-EC"/>
</dbReference>
<evidence type="ECO:0000256" key="1">
    <source>
        <dbReference type="ARBA" id="ARBA00009227"/>
    </source>
</evidence>
<dbReference type="NCBIfam" id="TIGR01230">
    <property type="entry name" value="agmatinase"/>
    <property type="match status" value="1"/>
</dbReference>
<dbReference type="EMBL" id="JBHRXV010000004">
    <property type="protein sequence ID" value="MFC3712328.1"/>
    <property type="molecule type" value="Genomic_DNA"/>
</dbReference>
<keyword evidence="3 4" id="KW-0378">Hydrolase</keyword>
<dbReference type="Gene3D" id="3.40.800.10">
    <property type="entry name" value="Ureohydrolase domain"/>
    <property type="match status" value="1"/>
</dbReference>
<evidence type="ECO:0000313" key="6">
    <source>
        <dbReference type="Proteomes" id="UP001595615"/>
    </source>
</evidence>
<evidence type="ECO:0000256" key="2">
    <source>
        <dbReference type="ARBA" id="ARBA00022723"/>
    </source>
</evidence>
<dbReference type="InterPro" id="IPR005925">
    <property type="entry name" value="Agmatinase-rel"/>
</dbReference>
<dbReference type="SUPFAM" id="SSF52768">
    <property type="entry name" value="Arginase/deacetylase"/>
    <property type="match status" value="1"/>
</dbReference>
<accession>A0ABV7XBB5</accession>
<comment type="caution">
    <text evidence="5">The sequence shown here is derived from an EMBL/GenBank/DDBJ whole genome shotgun (WGS) entry which is preliminary data.</text>
</comment>
<proteinExistence type="inferred from homology"/>
<keyword evidence="2" id="KW-0479">Metal-binding</keyword>
<evidence type="ECO:0000313" key="5">
    <source>
        <dbReference type="EMBL" id="MFC3712328.1"/>
    </source>
</evidence>
<dbReference type="CDD" id="cd11593">
    <property type="entry name" value="Agmatinase-like_2"/>
    <property type="match status" value="1"/>
</dbReference>
<dbReference type="PANTHER" id="PTHR11358:SF26">
    <property type="entry name" value="GUANIDINO ACID HYDROLASE, MITOCHONDRIAL"/>
    <property type="match status" value="1"/>
</dbReference>
<dbReference type="EC" id="3.5.3.11" evidence="5"/>
<evidence type="ECO:0000256" key="3">
    <source>
        <dbReference type="ARBA" id="ARBA00022801"/>
    </source>
</evidence>
<dbReference type="PANTHER" id="PTHR11358">
    <property type="entry name" value="ARGINASE/AGMATINASE"/>
    <property type="match status" value="1"/>
</dbReference>
<dbReference type="RefSeq" id="WP_380858981.1">
    <property type="nucleotide sequence ID" value="NZ_JBHRXV010000004.1"/>
</dbReference>
<dbReference type="Pfam" id="PF00491">
    <property type="entry name" value="Arginase"/>
    <property type="match status" value="1"/>
</dbReference>